<dbReference type="OrthoDB" id="8654550at2"/>
<evidence type="ECO:0000313" key="10">
    <source>
        <dbReference type="Proteomes" id="UP000308430"/>
    </source>
</evidence>
<dbReference type="Gene3D" id="1.10.10.10">
    <property type="entry name" value="Winged helix-like DNA-binding domain superfamily/Winged helix DNA-binding domain"/>
    <property type="match status" value="1"/>
</dbReference>
<gene>
    <name evidence="9" type="ORF">E6C76_02595</name>
</gene>
<dbReference type="InterPro" id="IPR000838">
    <property type="entry name" value="RNA_pol_sigma70_ECF_CS"/>
</dbReference>
<evidence type="ECO:0000256" key="4">
    <source>
        <dbReference type="ARBA" id="ARBA00023125"/>
    </source>
</evidence>
<dbReference type="InterPro" id="IPR036388">
    <property type="entry name" value="WH-like_DNA-bd_sf"/>
</dbReference>
<keyword evidence="2 6" id="KW-0805">Transcription regulation</keyword>
<evidence type="ECO:0000256" key="2">
    <source>
        <dbReference type="ARBA" id="ARBA00023015"/>
    </source>
</evidence>
<keyword evidence="5 6" id="KW-0804">Transcription</keyword>
<dbReference type="NCBIfam" id="NF009180">
    <property type="entry name" value="PRK12528.1"/>
    <property type="match status" value="1"/>
</dbReference>
<name>A0A4S4B3Z0_9RHOO</name>
<dbReference type="EMBL" id="SSOC01000001">
    <property type="protein sequence ID" value="THF67285.1"/>
    <property type="molecule type" value="Genomic_DNA"/>
</dbReference>
<keyword evidence="3 6" id="KW-0731">Sigma factor</keyword>
<dbReference type="PANTHER" id="PTHR43133">
    <property type="entry name" value="RNA POLYMERASE ECF-TYPE SIGMA FACTO"/>
    <property type="match status" value="1"/>
</dbReference>
<dbReference type="SUPFAM" id="SSF88946">
    <property type="entry name" value="Sigma2 domain of RNA polymerase sigma factors"/>
    <property type="match status" value="1"/>
</dbReference>
<dbReference type="InterPro" id="IPR013325">
    <property type="entry name" value="RNA_pol_sigma_r2"/>
</dbReference>
<feature type="domain" description="RNA polymerase sigma-70 region 2" evidence="7">
    <location>
        <begin position="18"/>
        <end position="85"/>
    </location>
</feature>
<dbReference type="InterPro" id="IPR013324">
    <property type="entry name" value="RNA_pol_sigma_r3/r4-like"/>
</dbReference>
<dbReference type="RefSeq" id="WP_136346694.1">
    <property type="nucleotide sequence ID" value="NZ_SSOC01000001.1"/>
</dbReference>
<dbReference type="NCBIfam" id="NF007232">
    <property type="entry name" value="PRK09651.1"/>
    <property type="match status" value="1"/>
</dbReference>
<accession>A0A4S4B3Z0</accession>
<evidence type="ECO:0000259" key="7">
    <source>
        <dbReference type="Pfam" id="PF04542"/>
    </source>
</evidence>
<dbReference type="GO" id="GO:0003677">
    <property type="term" value="F:DNA binding"/>
    <property type="evidence" value="ECO:0007669"/>
    <property type="project" value="UniProtKB-KW"/>
</dbReference>
<dbReference type="Pfam" id="PF04542">
    <property type="entry name" value="Sigma70_r2"/>
    <property type="match status" value="1"/>
</dbReference>
<evidence type="ECO:0000256" key="1">
    <source>
        <dbReference type="ARBA" id="ARBA00010641"/>
    </source>
</evidence>
<dbReference type="Gene3D" id="1.10.1740.10">
    <property type="match status" value="1"/>
</dbReference>
<reference evidence="9 10" key="1">
    <citation type="submission" date="2019-04" db="EMBL/GenBank/DDBJ databases">
        <title>Azoarcus nasutitermitis sp. nov. isolated from termite nest.</title>
        <authorList>
            <person name="Lin S.-Y."/>
            <person name="Hameed A."/>
            <person name="Hsu Y.-H."/>
            <person name="Young C.-C."/>
        </authorList>
    </citation>
    <scope>NUCLEOTIDE SEQUENCE [LARGE SCALE GENOMIC DNA]</scope>
    <source>
        <strain evidence="9 10">CC-YHH838</strain>
    </source>
</reference>
<keyword evidence="10" id="KW-1185">Reference proteome</keyword>
<comment type="caution">
    <text evidence="9">The sequence shown here is derived from an EMBL/GenBank/DDBJ whole genome shotgun (WGS) entry which is preliminary data.</text>
</comment>
<evidence type="ECO:0000256" key="6">
    <source>
        <dbReference type="RuleBase" id="RU000716"/>
    </source>
</evidence>
<sequence>METTGTSAEVCAQDVETLYQANHRWLSGWLRARLGSRADADDLAQDTFIRVLCLHAGKSIAIREPKAYLATIAGRLVTNFYRRQSIERAYLEVLATLPQDEIPSLETQALMREALLEIDQMLDGLGAKVKQAFLLAQFEELPYAEIAERLGVSLRTVKYYVARAMVHCCAMQESS</sequence>
<protein>
    <recommendedName>
        <fullName evidence="6">RNA polymerase sigma factor</fullName>
    </recommendedName>
</protein>
<organism evidence="9 10">
    <name type="scientific">Pseudothauera nasutitermitis</name>
    <dbReference type="NCBI Taxonomy" id="2565930"/>
    <lineage>
        <taxon>Bacteria</taxon>
        <taxon>Pseudomonadati</taxon>
        <taxon>Pseudomonadota</taxon>
        <taxon>Betaproteobacteria</taxon>
        <taxon>Rhodocyclales</taxon>
        <taxon>Zoogloeaceae</taxon>
        <taxon>Pseudothauera</taxon>
    </lineage>
</organism>
<evidence type="ECO:0000259" key="8">
    <source>
        <dbReference type="Pfam" id="PF08281"/>
    </source>
</evidence>
<dbReference type="AlphaFoldDB" id="A0A4S4B3Z0"/>
<dbReference type="Pfam" id="PF08281">
    <property type="entry name" value="Sigma70_r4_2"/>
    <property type="match status" value="1"/>
</dbReference>
<dbReference type="InterPro" id="IPR013249">
    <property type="entry name" value="RNA_pol_sigma70_r4_t2"/>
</dbReference>
<evidence type="ECO:0000256" key="3">
    <source>
        <dbReference type="ARBA" id="ARBA00023082"/>
    </source>
</evidence>
<evidence type="ECO:0000313" key="9">
    <source>
        <dbReference type="EMBL" id="THF67285.1"/>
    </source>
</evidence>
<dbReference type="Proteomes" id="UP000308430">
    <property type="component" value="Unassembled WGS sequence"/>
</dbReference>
<dbReference type="CDD" id="cd06171">
    <property type="entry name" value="Sigma70_r4"/>
    <property type="match status" value="1"/>
</dbReference>
<dbReference type="PROSITE" id="PS01063">
    <property type="entry name" value="SIGMA70_ECF"/>
    <property type="match status" value="1"/>
</dbReference>
<keyword evidence="4 6" id="KW-0238">DNA-binding</keyword>
<proteinExistence type="inferred from homology"/>
<dbReference type="SUPFAM" id="SSF88659">
    <property type="entry name" value="Sigma3 and sigma4 domains of RNA polymerase sigma factors"/>
    <property type="match status" value="1"/>
</dbReference>
<dbReference type="NCBIfam" id="TIGR02937">
    <property type="entry name" value="sigma70-ECF"/>
    <property type="match status" value="1"/>
</dbReference>
<dbReference type="InterPro" id="IPR039425">
    <property type="entry name" value="RNA_pol_sigma-70-like"/>
</dbReference>
<dbReference type="GO" id="GO:0016987">
    <property type="term" value="F:sigma factor activity"/>
    <property type="evidence" value="ECO:0007669"/>
    <property type="project" value="UniProtKB-KW"/>
</dbReference>
<dbReference type="GO" id="GO:0006352">
    <property type="term" value="P:DNA-templated transcription initiation"/>
    <property type="evidence" value="ECO:0007669"/>
    <property type="project" value="InterPro"/>
</dbReference>
<feature type="domain" description="RNA polymerase sigma factor 70 region 4 type 2" evidence="8">
    <location>
        <begin position="116"/>
        <end position="168"/>
    </location>
</feature>
<dbReference type="PANTHER" id="PTHR43133:SF63">
    <property type="entry name" value="RNA POLYMERASE SIGMA FACTOR FECI-RELATED"/>
    <property type="match status" value="1"/>
</dbReference>
<comment type="similarity">
    <text evidence="1 6">Belongs to the sigma-70 factor family. ECF subfamily.</text>
</comment>
<evidence type="ECO:0000256" key="5">
    <source>
        <dbReference type="ARBA" id="ARBA00023163"/>
    </source>
</evidence>
<dbReference type="InterPro" id="IPR007627">
    <property type="entry name" value="RNA_pol_sigma70_r2"/>
</dbReference>
<dbReference type="InterPro" id="IPR014284">
    <property type="entry name" value="RNA_pol_sigma-70_dom"/>
</dbReference>